<dbReference type="Pfam" id="PF19289">
    <property type="entry name" value="PmbA_TldD_3rd"/>
    <property type="match status" value="1"/>
</dbReference>
<protein>
    <submittedName>
        <fullName evidence="8">Metalloprotease TldD</fullName>
    </submittedName>
</protein>
<dbReference type="NCBIfam" id="NF008006">
    <property type="entry name" value="PRK10735.1"/>
    <property type="match status" value="1"/>
</dbReference>
<accession>A0A2N5XKK6</accession>
<dbReference type="GO" id="GO:0008237">
    <property type="term" value="F:metallopeptidase activity"/>
    <property type="evidence" value="ECO:0007669"/>
    <property type="project" value="UniProtKB-KW"/>
</dbReference>
<comment type="caution">
    <text evidence="8">The sequence shown here is derived from an EMBL/GenBank/DDBJ whole genome shotgun (WGS) entry which is preliminary data.</text>
</comment>
<evidence type="ECO:0000256" key="2">
    <source>
        <dbReference type="ARBA" id="ARBA00022670"/>
    </source>
</evidence>
<evidence type="ECO:0000313" key="9">
    <source>
        <dbReference type="Proteomes" id="UP000234881"/>
    </source>
</evidence>
<proteinExistence type="inferred from homology"/>
<dbReference type="OrthoDB" id="9803213at2"/>
<sequence length="492" mass="52025">MPASFQSVAPASSLVVGEGEDLLESNGIDKEEVQRLLEQTLSGADDGELFFEQTQSESLVFDNGRLKSSAFDTGQGFGMRAIAGEMAGYAHSGEMDMAAIRRAAEAVRSVADGYGGVMSGPPPLANHKLYEGFNPVDDMGLGAKIALLEEINAYARDKDPRVRQVTASLSGNWRRVGILRADGNWVEDIRPQVRINVSVVVGEGSRQEAGSHGFGGRQHYEFYLKANGLEGGWQNAADEAIRQALINLNAIDAPAGELDIVLGPGWPGVLLHEAVGHGLEGDFNRRKSSAFSELMGQQVAAKGVTVVDDGTIGSKRGSLNIDDEGTPTQRTTLIEDGILVGYMQDRQNGRLMGGGSTGNGRRQSYAHLPMPRMTNTIMESGDHDPEEILKSVKNGLYAVNFGGGQVDITSGKFVFSCTEAYLIEDGKVGAPVKGATLIGNGPAAMKRISMIGNDMKLDTGVGTCGKQGQGVPVGVGQPTLRLDGITVGGTKT</sequence>
<evidence type="ECO:0000256" key="1">
    <source>
        <dbReference type="ARBA" id="ARBA00005836"/>
    </source>
</evidence>
<dbReference type="RefSeq" id="WP_101535953.1">
    <property type="nucleotide sequence ID" value="NZ_JBFHIU010000018.1"/>
</dbReference>
<evidence type="ECO:0000259" key="6">
    <source>
        <dbReference type="Pfam" id="PF19289"/>
    </source>
</evidence>
<dbReference type="GO" id="GO:0005829">
    <property type="term" value="C:cytosol"/>
    <property type="evidence" value="ECO:0007669"/>
    <property type="project" value="TreeGrafter"/>
</dbReference>
<dbReference type="InterPro" id="IPR002510">
    <property type="entry name" value="Metalloprtase-TldD/E_N"/>
</dbReference>
<feature type="domain" description="Metalloprotease TldD/E N-terminal" evidence="5">
    <location>
        <begin position="48"/>
        <end position="110"/>
    </location>
</feature>
<dbReference type="Proteomes" id="UP000234881">
    <property type="component" value="Unassembled WGS sequence"/>
</dbReference>
<evidence type="ECO:0000313" key="8">
    <source>
        <dbReference type="EMBL" id="PLW75053.1"/>
    </source>
</evidence>
<dbReference type="Pfam" id="PF19290">
    <property type="entry name" value="PmbA_TldD_2nd"/>
    <property type="match status" value="1"/>
</dbReference>
<keyword evidence="4 8" id="KW-0482">Metalloprotease</keyword>
<dbReference type="PANTHER" id="PTHR30624:SF4">
    <property type="entry name" value="METALLOPROTEASE TLDD"/>
    <property type="match status" value="1"/>
</dbReference>
<keyword evidence="3" id="KW-0378">Hydrolase</keyword>
<dbReference type="InterPro" id="IPR025502">
    <property type="entry name" value="TldD"/>
</dbReference>
<name>A0A2N5XKK6_9HYPH</name>
<evidence type="ECO:0000256" key="3">
    <source>
        <dbReference type="ARBA" id="ARBA00022801"/>
    </source>
</evidence>
<dbReference type="AlphaFoldDB" id="A0A2N5XKK6"/>
<dbReference type="GO" id="GO:0006508">
    <property type="term" value="P:proteolysis"/>
    <property type="evidence" value="ECO:0007669"/>
    <property type="project" value="UniProtKB-KW"/>
</dbReference>
<evidence type="ECO:0000259" key="5">
    <source>
        <dbReference type="Pfam" id="PF01523"/>
    </source>
</evidence>
<dbReference type="InterPro" id="IPR036059">
    <property type="entry name" value="TldD/PmbA_sf"/>
</dbReference>
<dbReference type="InterPro" id="IPR045570">
    <property type="entry name" value="Metalloprtase-TldD/E_cen_dom"/>
</dbReference>
<feature type="domain" description="Metalloprotease TldD/E C-terminal" evidence="6">
    <location>
        <begin position="256"/>
        <end position="489"/>
    </location>
</feature>
<keyword evidence="2 8" id="KW-0645">Protease</keyword>
<feature type="domain" description="Metalloprotease TldD/E central" evidence="7">
    <location>
        <begin position="135"/>
        <end position="248"/>
    </location>
</feature>
<reference evidence="8 9" key="1">
    <citation type="submission" date="2018-01" db="EMBL/GenBank/DDBJ databases">
        <title>The draft genome sequence of Cohaesibacter sp. H1304.</title>
        <authorList>
            <person name="Wang N.-N."/>
            <person name="Du Z.-J."/>
        </authorList>
    </citation>
    <scope>NUCLEOTIDE SEQUENCE [LARGE SCALE GENOMIC DNA]</scope>
    <source>
        <strain evidence="8 9">H1304</strain>
    </source>
</reference>
<dbReference type="InterPro" id="IPR035068">
    <property type="entry name" value="TldD/PmbA_N"/>
</dbReference>
<comment type="similarity">
    <text evidence="1">Belongs to the peptidase U62 family.</text>
</comment>
<dbReference type="PANTHER" id="PTHR30624">
    <property type="entry name" value="UNCHARACTERIZED PROTEIN TLDD AND PMBA"/>
    <property type="match status" value="1"/>
</dbReference>
<dbReference type="InterPro" id="IPR051463">
    <property type="entry name" value="Peptidase_U62_metallo"/>
</dbReference>
<evidence type="ECO:0000259" key="7">
    <source>
        <dbReference type="Pfam" id="PF19290"/>
    </source>
</evidence>
<evidence type="ECO:0000256" key="4">
    <source>
        <dbReference type="ARBA" id="ARBA00023049"/>
    </source>
</evidence>
<organism evidence="8 9">
    <name type="scientific">Cohaesibacter celericrescens</name>
    <dbReference type="NCBI Taxonomy" id="2067669"/>
    <lineage>
        <taxon>Bacteria</taxon>
        <taxon>Pseudomonadati</taxon>
        <taxon>Pseudomonadota</taxon>
        <taxon>Alphaproteobacteria</taxon>
        <taxon>Hyphomicrobiales</taxon>
        <taxon>Cohaesibacteraceae</taxon>
    </lineage>
</organism>
<gene>
    <name evidence="8" type="ORF">C0081_22415</name>
</gene>
<dbReference type="Pfam" id="PF01523">
    <property type="entry name" value="PmbA_TldD_1st"/>
    <property type="match status" value="1"/>
</dbReference>
<dbReference type="Gene3D" id="3.30.2290.10">
    <property type="entry name" value="PmbA/TldD superfamily"/>
    <property type="match status" value="1"/>
</dbReference>
<dbReference type="EMBL" id="PKUQ01000055">
    <property type="protein sequence ID" value="PLW75053.1"/>
    <property type="molecule type" value="Genomic_DNA"/>
</dbReference>
<dbReference type="SUPFAM" id="SSF111283">
    <property type="entry name" value="Putative modulator of DNA gyrase, PmbA/TldD"/>
    <property type="match status" value="1"/>
</dbReference>
<dbReference type="InterPro" id="IPR045569">
    <property type="entry name" value="Metalloprtase-TldD/E_C"/>
</dbReference>
<keyword evidence="9" id="KW-1185">Reference proteome</keyword>
<dbReference type="PIRSF" id="PIRSF004919">
    <property type="entry name" value="TldD"/>
    <property type="match status" value="1"/>
</dbReference>